<sequence length="154" mass="17417">MIYKAGLNDVNIIAKMAHKMWSSHTLDELEEEFHEIIVSEDSAEFIVTNEGKAIGFAQCQLRYDYVEGTSSSPVGYLEGIFIEDGFRKKGYARELLKNCEQWSLEKGCTEFASDCELSNDTSLKFHLNVGFKEANRIICFTKNLKTGSNLALLK</sequence>
<dbReference type="NCBIfam" id="NF043067">
    <property type="entry name" value="AAC_6p_group_E"/>
    <property type="match status" value="1"/>
</dbReference>
<dbReference type="InterPro" id="IPR016181">
    <property type="entry name" value="Acyl_CoA_acyltransferase"/>
</dbReference>
<dbReference type="Proteomes" id="UP000460287">
    <property type="component" value="Unassembled WGS sequence"/>
</dbReference>
<dbReference type="RefSeq" id="WP_154531317.1">
    <property type="nucleotide sequence ID" value="NZ_JAQXTV010000082.1"/>
</dbReference>
<dbReference type="AlphaFoldDB" id="A0A7X2T192"/>
<dbReference type="GO" id="GO:0046677">
    <property type="term" value="P:response to antibiotic"/>
    <property type="evidence" value="ECO:0007669"/>
    <property type="project" value="UniProtKB-KW"/>
</dbReference>
<evidence type="ECO:0000256" key="5">
    <source>
        <dbReference type="ARBA" id="ARBA00023251"/>
    </source>
</evidence>
<evidence type="ECO:0000259" key="9">
    <source>
        <dbReference type="PROSITE" id="PS51186"/>
    </source>
</evidence>
<organism evidence="10 11">
    <name type="scientific">Inconstantimicrobium porci</name>
    <dbReference type="NCBI Taxonomy" id="2652291"/>
    <lineage>
        <taxon>Bacteria</taxon>
        <taxon>Bacillati</taxon>
        <taxon>Bacillota</taxon>
        <taxon>Clostridia</taxon>
        <taxon>Eubacteriales</taxon>
        <taxon>Clostridiaceae</taxon>
        <taxon>Inconstantimicrobium</taxon>
    </lineage>
</organism>
<keyword evidence="4 10" id="KW-0808">Transferase</keyword>
<dbReference type="Pfam" id="PF00583">
    <property type="entry name" value="Acetyltransf_1"/>
    <property type="match status" value="1"/>
</dbReference>
<keyword evidence="5" id="KW-0046">Antibiotic resistance</keyword>
<evidence type="ECO:0000256" key="6">
    <source>
        <dbReference type="ARBA" id="ARBA00023315"/>
    </source>
</evidence>
<evidence type="ECO:0000256" key="8">
    <source>
        <dbReference type="ARBA" id="ARBA00048923"/>
    </source>
</evidence>
<keyword evidence="11" id="KW-1185">Reference proteome</keyword>
<evidence type="ECO:0000256" key="1">
    <source>
        <dbReference type="ARBA" id="ARBA00011738"/>
    </source>
</evidence>
<dbReference type="InterPro" id="IPR024170">
    <property type="entry name" value="Aminoglycoside_N6-AcTrfrase"/>
</dbReference>
<evidence type="ECO:0000313" key="10">
    <source>
        <dbReference type="EMBL" id="MSR91426.1"/>
    </source>
</evidence>
<dbReference type="PROSITE" id="PS51186">
    <property type="entry name" value="GNAT"/>
    <property type="match status" value="1"/>
</dbReference>
<dbReference type="EC" id="2.3.1.82" evidence="2"/>
<evidence type="ECO:0000256" key="3">
    <source>
        <dbReference type="ARBA" id="ARBA00017677"/>
    </source>
</evidence>
<evidence type="ECO:0000256" key="2">
    <source>
        <dbReference type="ARBA" id="ARBA00012888"/>
    </source>
</evidence>
<feature type="domain" description="N-acetyltransferase" evidence="9">
    <location>
        <begin position="1"/>
        <end position="154"/>
    </location>
</feature>
<evidence type="ECO:0000256" key="4">
    <source>
        <dbReference type="ARBA" id="ARBA00022679"/>
    </source>
</evidence>
<reference evidence="10 11" key="1">
    <citation type="submission" date="2019-08" db="EMBL/GenBank/DDBJ databases">
        <title>In-depth cultivation of the pig gut microbiome towards novel bacterial diversity and tailored functional studies.</title>
        <authorList>
            <person name="Wylensek D."/>
            <person name="Hitch T.C.A."/>
            <person name="Clavel T."/>
        </authorList>
    </citation>
    <scope>NUCLEOTIDE SEQUENCE [LARGE SCALE GENOMIC DNA]</scope>
    <source>
        <strain evidence="10 11">WCA-383-APC-5B</strain>
    </source>
</reference>
<gene>
    <name evidence="10" type="ORF">FYJ33_08360</name>
</gene>
<evidence type="ECO:0000256" key="7">
    <source>
        <dbReference type="ARBA" id="ARBA00029660"/>
    </source>
</evidence>
<dbReference type="EMBL" id="VULX01000010">
    <property type="protein sequence ID" value="MSR91426.1"/>
    <property type="molecule type" value="Genomic_DNA"/>
</dbReference>
<dbReference type="CDD" id="cd04301">
    <property type="entry name" value="NAT_SF"/>
    <property type="match status" value="1"/>
</dbReference>
<comment type="catalytic activity">
    <reaction evidence="8">
        <text>kanamycin B + acetyl-CoA = N(6')-acetylkanamycin B + CoA + H(+)</text>
        <dbReference type="Rhea" id="RHEA:16449"/>
        <dbReference type="ChEBI" id="CHEBI:15378"/>
        <dbReference type="ChEBI" id="CHEBI:57287"/>
        <dbReference type="ChEBI" id="CHEBI:57288"/>
        <dbReference type="ChEBI" id="CHEBI:58390"/>
        <dbReference type="ChEBI" id="CHEBI:58549"/>
        <dbReference type="EC" id="2.3.1.82"/>
    </reaction>
</comment>
<dbReference type="Gene3D" id="3.40.630.30">
    <property type="match status" value="1"/>
</dbReference>
<protein>
    <recommendedName>
        <fullName evidence="3">Aminoglycoside N(6')-acetyltransferase type 1</fullName>
        <ecNumber evidence="2">2.3.1.82</ecNumber>
    </recommendedName>
    <alternativeName>
        <fullName evidence="7">Aminoglycoside resistance protein</fullName>
    </alternativeName>
</protein>
<accession>A0A7X2T192</accession>
<name>A0A7X2T192_9CLOT</name>
<dbReference type="PIRSF" id="PIRSF000452">
    <property type="entry name" value="6-N-acetyltransf"/>
    <property type="match status" value="1"/>
</dbReference>
<dbReference type="InterPro" id="IPR000182">
    <property type="entry name" value="GNAT_dom"/>
</dbReference>
<dbReference type="GO" id="GO:0047663">
    <property type="term" value="F:aminoglycoside 6'-N-acetyltransferase activity"/>
    <property type="evidence" value="ECO:0007669"/>
    <property type="project" value="UniProtKB-EC"/>
</dbReference>
<proteinExistence type="predicted"/>
<comment type="subunit">
    <text evidence="1">Homodimer.</text>
</comment>
<keyword evidence="6" id="KW-0012">Acyltransferase</keyword>
<evidence type="ECO:0000313" key="11">
    <source>
        <dbReference type="Proteomes" id="UP000460287"/>
    </source>
</evidence>
<dbReference type="SUPFAM" id="SSF55729">
    <property type="entry name" value="Acyl-CoA N-acyltransferases (Nat)"/>
    <property type="match status" value="1"/>
</dbReference>
<comment type="caution">
    <text evidence="10">The sequence shown here is derived from an EMBL/GenBank/DDBJ whole genome shotgun (WGS) entry which is preliminary data.</text>
</comment>